<protein>
    <recommendedName>
        <fullName evidence="1">ThuA-like domain-containing protein</fullName>
    </recommendedName>
</protein>
<sequence>MTKRAVIVRGGWDGHQPVEATEFFLPFLSENGYDYEIFESPEVYRDEERMAATDLIIQCMTKSSIERDQTMGLRAAIEAGTGFAGWHGGIADSYRDSEEYLHLMGAQFAHHPGKHPDERIGEQSDNYIPHRIDILPEAADHPITAGIESFELETEQYWVLHDGLLDVLATTTLPKRDFDPWHSEHVSPAVWTRRWGKGRIFVATPGHRVEVLENPHVKTIIERGILWATR</sequence>
<dbReference type="InterPro" id="IPR029062">
    <property type="entry name" value="Class_I_gatase-like"/>
</dbReference>
<organism evidence="2 3">
    <name type="scientific">Nesterenkonia cremea</name>
    <dbReference type="NCBI Taxonomy" id="1882340"/>
    <lineage>
        <taxon>Bacteria</taxon>
        <taxon>Bacillati</taxon>
        <taxon>Actinomycetota</taxon>
        <taxon>Actinomycetes</taxon>
        <taxon>Micrococcales</taxon>
        <taxon>Micrococcaceae</taxon>
        <taxon>Nesterenkonia</taxon>
    </lineage>
</organism>
<reference evidence="2" key="2">
    <citation type="submission" date="2020-09" db="EMBL/GenBank/DDBJ databases">
        <authorList>
            <person name="Sun Q."/>
            <person name="Zhou Y."/>
        </authorList>
    </citation>
    <scope>NUCLEOTIDE SEQUENCE</scope>
    <source>
        <strain evidence="2">CGMCC 1.15388</strain>
    </source>
</reference>
<dbReference type="SUPFAM" id="SSF52317">
    <property type="entry name" value="Class I glutamine amidotransferase-like"/>
    <property type="match status" value="1"/>
</dbReference>
<evidence type="ECO:0000313" key="2">
    <source>
        <dbReference type="EMBL" id="GGE58906.1"/>
    </source>
</evidence>
<dbReference type="EMBL" id="BMIS01000001">
    <property type="protein sequence ID" value="GGE58906.1"/>
    <property type="molecule type" value="Genomic_DNA"/>
</dbReference>
<feature type="domain" description="ThuA-like" evidence="1">
    <location>
        <begin position="4"/>
        <end position="228"/>
    </location>
</feature>
<evidence type="ECO:0000259" key="1">
    <source>
        <dbReference type="Pfam" id="PF06283"/>
    </source>
</evidence>
<dbReference type="AlphaFoldDB" id="A0A917AKC6"/>
<name>A0A917AKC6_9MICC</name>
<accession>A0A917AKC6</accession>
<proteinExistence type="predicted"/>
<dbReference type="Pfam" id="PF06283">
    <property type="entry name" value="ThuA"/>
    <property type="match status" value="1"/>
</dbReference>
<dbReference type="PANTHER" id="PTHR40469:SF2">
    <property type="entry name" value="GALACTOSE-BINDING DOMAIN-LIKE SUPERFAMILY PROTEIN"/>
    <property type="match status" value="1"/>
</dbReference>
<evidence type="ECO:0000313" key="3">
    <source>
        <dbReference type="Proteomes" id="UP000633136"/>
    </source>
</evidence>
<comment type="caution">
    <text evidence="2">The sequence shown here is derived from an EMBL/GenBank/DDBJ whole genome shotgun (WGS) entry which is preliminary data.</text>
</comment>
<dbReference type="Gene3D" id="3.40.50.880">
    <property type="match status" value="1"/>
</dbReference>
<dbReference type="RefSeq" id="WP_188682116.1">
    <property type="nucleotide sequence ID" value="NZ_BMIS01000001.1"/>
</dbReference>
<dbReference type="InterPro" id="IPR029010">
    <property type="entry name" value="ThuA-like"/>
</dbReference>
<keyword evidence="3" id="KW-1185">Reference proteome</keyword>
<dbReference type="Proteomes" id="UP000633136">
    <property type="component" value="Unassembled WGS sequence"/>
</dbReference>
<reference evidence="2" key="1">
    <citation type="journal article" date="2014" name="Int. J. Syst. Evol. Microbiol.">
        <title>Complete genome sequence of Corynebacterium casei LMG S-19264T (=DSM 44701T), isolated from a smear-ripened cheese.</title>
        <authorList>
            <consortium name="US DOE Joint Genome Institute (JGI-PGF)"/>
            <person name="Walter F."/>
            <person name="Albersmeier A."/>
            <person name="Kalinowski J."/>
            <person name="Ruckert C."/>
        </authorList>
    </citation>
    <scope>NUCLEOTIDE SEQUENCE</scope>
    <source>
        <strain evidence="2">CGMCC 1.15388</strain>
    </source>
</reference>
<dbReference type="PANTHER" id="PTHR40469">
    <property type="entry name" value="SECRETED GLYCOSYL HYDROLASE"/>
    <property type="match status" value="1"/>
</dbReference>
<gene>
    <name evidence="2" type="ORF">GCM10011401_02020</name>
</gene>